<evidence type="ECO:0000313" key="1">
    <source>
        <dbReference type="EMBL" id="KAI3808058.1"/>
    </source>
</evidence>
<sequence>MMTRGKGVAQVSEHDYLKKKHKSRQEGLDEDILNMLSEASRNEISFLKTQVMSFREREDDREREITELRDMVVNQNQVIESMKKTIMKVCGIITDMQSKMSSSQETTLYEIFDFSGLHRDAGGSGGSASSEGIQGSSGAKDKSVLEVVDEGDKGDDDNDDEANNDHVIVYLEFDARHNVCAYIDVTYASTVGFRDALSWLSRSKDSHTISYTIREVLNNGDERRHKIKANMDYIIACFNRIGYVGNFKKDLVIKTMLSREWKCITHIIIVSLLNMKGGFDQMNQQWAGAMKCFVMNEPFNYSYLIYNYMLGNIQGDTFLMYPCFIQMILNAKLKKLPTTGCQLKLTHMGKTIVVDMRESKEENIEGDVPQQHELQGEGLQGGNAGGVEEIIELPEITKAERKVLNERRMNRKHERQASSGI</sequence>
<keyword evidence="2" id="KW-1185">Reference proteome</keyword>
<organism evidence="1 2">
    <name type="scientific">Smallanthus sonchifolius</name>
    <dbReference type="NCBI Taxonomy" id="185202"/>
    <lineage>
        <taxon>Eukaryota</taxon>
        <taxon>Viridiplantae</taxon>
        <taxon>Streptophyta</taxon>
        <taxon>Embryophyta</taxon>
        <taxon>Tracheophyta</taxon>
        <taxon>Spermatophyta</taxon>
        <taxon>Magnoliopsida</taxon>
        <taxon>eudicotyledons</taxon>
        <taxon>Gunneridae</taxon>
        <taxon>Pentapetalae</taxon>
        <taxon>asterids</taxon>
        <taxon>campanulids</taxon>
        <taxon>Asterales</taxon>
        <taxon>Asteraceae</taxon>
        <taxon>Asteroideae</taxon>
        <taxon>Heliantheae alliance</taxon>
        <taxon>Millerieae</taxon>
        <taxon>Smallanthus</taxon>
    </lineage>
</organism>
<accession>A0ACB9IIG9</accession>
<name>A0ACB9IIG9_9ASTR</name>
<protein>
    <submittedName>
        <fullName evidence="1">Uncharacterized protein</fullName>
    </submittedName>
</protein>
<gene>
    <name evidence="1" type="ORF">L1987_23999</name>
</gene>
<reference evidence="1 2" key="2">
    <citation type="journal article" date="2022" name="Mol. Ecol. Resour.">
        <title>The genomes of chicory, endive, great burdock and yacon provide insights into Asteraceae paleo-polyploidization history and plant inulin production.</title>
        <authorList>
            <person name="Fan W."/>
            <person name="Wang S."/>
            <person name="Wang H."/>
            <person name="Wang A."/>
            <person name="Jiang F."/>
            <person name="Liu H."/>
            <person name="Zhao H."/>
            <person name="Xu D."/>
            <person name="Zhang Y."/>
        </authorList>
    </citation>
    <scope>NUCLEOTIDE SEQUENCE [LARGE SCALE GENOMIC DNA]</scope>
    <source>
        <strain evidence="2">cv. Yunnan</strain>
        <tissue evidence="1">Leaves</tissue>
    </source>
</reference>
<comment type="caution">
    <text evidence="1">The sequence shown here is derived from an EMBL/GenBank/DDBJ whole genome shotgun (WGS) entry which is preliminary data.</text>
</comment>
<dbReference type="Proteomes" id="UP001056120">
    <property type="component" value="Linkage Group LG08"/>
</dbReference>
<dbReference type="EMBL" id="CM042025">
    <property type="protein sequence ID" value="KAI3808058.1"/>
    <property type="molecule type" value="Genomic_DNA"/>
</dbReference>
<proteinExistence type="predicted"/>
<reference evidence="2" key="1">
    <citation type="journal article" date="2022" name="Mol. Ecol. Resour.">
        <title>The genomes of chicory, endive, great burdock and yacon provide insights into Asteraceae palaeo-polyploidization history and plant inulin production.</title>
        <authorList>
            <person name="Fan W."/>
            <person name="Wang S."/>
            <person name="Wang H."/>
            <person name="Wang A."/>
            <person name="Jiang F."/>
            <person name="Liu H."/>
            <person name="Zhao H."/>
            <person name="Xu D."/>
            <person name="Zhang Y."/>
        </authorList>
    </citation>
    <scope>NUCLEOTIDE SEQUENCE [LARGE SCALE GENOMIC DNA]</scope>
    <source>
        <strain evidence="2">cv. Yunnan</strain>
    </source>
</reference>
<evidence type="ECO:0000313" key="2">
    <source>
        <dbReference type="Proteomes" id="UP001056120"/>
    </source>
</evidence>